<organism evidence="1">
    <name type="scientific">hydrothermal vent metagenome</name>
    <dbReference type="NCBI Taxonomy" id="652676"/>
    <lineage>
        <taxon>unclassified sequences</taxon>
        <taxon>metagenomes</taxon>
        <taxon>ecological metagenomes</taxon>
    </lineage>
</organism>
<evidence type="ECO:0000313" key="1">
    <source>
        <dbReference type="EMBL" id="VAW96636.1"/>
    </source>
</evidence>
<proteinExistence type="predicted"/>
<protein>
    <submittedName>
        <fullName evidence="1">Uncharacterized protein</fullName>
    </submittedName>
</protein>
<feature type="non-terminal residue" evidence="1">
    <location>
        <position position="1"/>
    </location>
</feature>
<dbReference type="AlphaFoldDB" id="A0A3B1AV33"/>
<gene>
    <name evidence="1" type="ORF">MNBD_GAMMA23-777</name>
</gene>
<reference evidence="1" key="1">
    <citation type="submission" date="2018-06" db="EMBL/GenBank/DDBJ databases">
        <authorList>
            <person name="Zhirakovskaya E."/>
        </authorList>
    </citation>
    <scope>NUCLEOTIDE SEQUENCE</scope>
</reference>
<dbReference type="EMBL" id="UOFT01000053">
    <property type="protein sequence ID" value="VAW96636.1"/>
    <property type="molecule type" value="Genomic_DNA"/>
</dbReference>
<name>A0A3B1AV33_9ZZZZ</name>
<accession>A0A3B1AV33</accession>
<sequence>LADTKLFNFENLKTADIDNEEGLFEFTASYKVESNFSIPVK</sequence>